<dbReference type="PANTHER" id="PTHR24171">
    <property type="entry name" value="ANKYRIN REPEAT DOMAIN-CONTAINING PROTEIN 39-RELATED"/>
    <property type="match status" value="1"/>
</dbReference>
<gene>
    <name evidence="4" type="ORF">TRUGW13939_01698</name>
</gene>
<dbReference type="Gene3D" id="1.25.40.20">
    <property type="entry name" value="Ankyrin repeat-containing domain"/>
    <property type="match status" value="1"/>
</dbReference>
<dbReference type="AlphaFoldDB" id="A0A7H8QKZ8"/>
<sequence>MSARSGFQLDPTVADCGLVAELALNVYQSCKTSADDFQRMSDDMSSLYMTLRDIREDLTQDESGLSHTGADSLKEKLNSVHDALKCVEAELQKYDRLTLRSRERWEFLKEVWNNTGEAHTQIVSTTTSLRYLEKKMSMTSNTALEKLILKYLREVRDGLHEDSVMNLVPTDMPSKQQQWEDFKKELQKGVRVSPAVVDDHWDFICAVVRRAKETGDYDLDIPEGSGADLPPMEMENVERDLEIRAIDMDKLRKKGHHVDSKKTSPIVSLGLRALRLVSDERLIVAADEGDLERVKTLIHRRANVNASDKWRWTALHMAAYGGYNEIAKELIAAGADLTAMTVDGETPLKLAETNRHVDVVCTISDRVDELREQAARQTAR</sequence>
<evidence type="ECO:0000313" key="5">
    <source>
        <dbReference type="Proteomes" id="UP000509510"/>
    </source>
</evidence>
<reference evidence="5" key="1">
    <citation type="submission" date="2020-06" db="EMBL/GenBank/DDBJ databases">
        <title>A chromosome-scale genome assembly of Talaromyces rugulosus W13939.</title>
        <authorList>
            <person name="Wang B."/>
            <person name="Guo L."/>
            <person name="Ye K."/>
            <person name="Wang L."/>
        </authorList>
    </citation>
    <scope>NUCLEOTIDE SEQUENCE [LARGE SCALE GENOMIC DNA]</scope>
    <source>
        <strain evidence="5">W13939</strain>
    </source>
</reference>
<name>A0A7H8QKZ8_TALRU</name>
<feature type="repeat" description="ANK" evidence="3">
    <location>
        <begin position="313"/>
        <end position="342"/>
    </location>
</feature>
<dbReference type="KEGG" id="trg:TRUGW13939_01698"/>
<evidence type="ECO:0000256" key="1">
    <source>
        <dbReference type="ARBA" id="ARBA00022737"/>
    </source>
</evidence>
<accession>A0A7H8QKZ8</accession>
<dbReference type="SUPFAM" id="SSF48403">
    <property type="entry name" value="Ankyrin repeat"/>
    <property type="match status" value="1"/>
</dbReference>
<dbReference type="GeneID" id="55989208"/>
<dbReference type="Proteomes" id="UP000509510">
    <property type="component" value="Chromosome I"/>
</dbReference>
<dbReference type="EMBL" id="CP055898">
    <property type="protein sequence ID" value="QKX54610.1"/>
    <property type="molecule type" value="Genomic_DNA"/>
</dbReference>
<evidence type="ECO:0000256" key="3">
    <source>
        <dbReference type="PROSITE-ProRule" id="PRU00023"/>
    </source>
</evidence>
<dbReference type="PROSITE" id="PS50297">
    <property type="entry name" value="ANK_REP_REGION"/>
    <property type="match status" value="1"/>
</dbReference>
<keyword evidence="5" id="KW-1185">Reference proteome</keyword>
<protein>
    <submittedName>
        <fullName evidence="4">Uncharacterized protein</fullName>
    </submittedName>
</protein>
<dbReference type="SMART" id="SM00248">
    <property type="entry name" value="ANK"/>
    <property type="match status" value="3"/>
</dbReference>
<dbReference type="InterPro" id="IPR002110">
    <property type="entry name" value="Ankyrin_rpt"/>
</dbReference>
<keyword evidence="2 3" id="KW-0040">ANK repeat</keyword>
<organism evidence="4 5">
    <name type="scientific">Talaromyces rugulosus</name>
    <name type="common">Penicillium rugulosum</name>
    <dbReference type="NCBI Taxonomy" id="121627"/>
    <lineage>
        <taxon>Eukaryota</taxon>
        <taxon>Fungi</taxon>
        <taxon>Dikarya</taxon>
        <taxon>Ascomycota</taxon>
        <taxon>Pezizomycotina</taxon>
        <taxon>Eurotiomycetes</taxon>
        <taxon>Eurotiomycetidae</taxon>
        <taxon>Eurotiales</taxon>
        <taxon>Trichocomaceae</taxon>
        <taxon>Talaromyces</taxon>
        <taxon>Talaromyces sect. Islandici</taxon>
    </lineage>
</organism>
<evidence type="ECO:0000313" key="4">
    <source>
        <dbReference type="EMBL" id="QKX54610.1"/>
    </source>
</evidence>
<keyword evidence="1" id="KW-0677">Repeat</keyword>
<dbReference type="InterPro" id="IPR036770">
    <property type="entry name" value="Ankyrin_rpt-contain_sf"/>
</dbReference>
<dbReference type="PROSITE" id="PS50088">
    <property type="entry name" value="ANK_REPEAT"/>
    <property type="match status" value="1"/>
</dbReference>
<dbReference type="Pfam" id="PF12796">
    <property type="entry name" value="Ank_2"/>
    <property type="match status" value="1"/>
</dbReference>
<evidence type="ECO:0000256" key="2">
    <source>
        <dbReference type="ARBA" id="ARBA00023043"/>
    </source>
</evidence>
<dbReference type="OrthoDB" id="366390at2759"/>
<proteinExistence type="predicted"/>
<dbReference type="RefSeq" id="XP_035340789.1">
    <property type="nucleotide sequence ID" value="XM_035484896.1"/>
</dbReference>